<accession>A0A841FC31</accession>
<keyword evidence="1" id="KW-1133">Transmembrane helix</keyword>
<evidence type="ECO:0000256" key="1">
    <source>
        <dbReference type="SAM" id="Phobius"/>
    </source>
</evidence>
<keyword evidence="1" id="KW-0472">Membrane</keyword>
<organism evidence="2 3">
    <name type="scientific">Phytomonospora endophytica</name>
    <dbReference type="NCBI Taxonomy" id="714109"/>
    <lineage>
        <taxon>Bacteria</taxon>
        <taxon>Bacillati</taxon>
        <taxon>Actinomycetota</taxon>
        <taxon>Actinomycetes</taxon>
        <taxon>Micromonosporales</taxon>
        <taxon>Micromonosporaceae</taxon>
        <taxon>Phytomonospora</taxon>
    </lineage>
</organism>
<keyword evidence="3" id="KW-1185">Reference proteome</keyword>
<reference evidence="2 3" key="1">
    <citation type="submission" date="2020-08" db="EMBL/GenBank/DDBJ databases">
        <title>Genomic Encyclopedia of Type Strains, Phase IV (KMG-IV): sequencing the most valuable type-strain genomes for metagenomic binning, comparative biology and taxonomic classification.</title>
        <authorList>
            <person name="Goeker M."/>
        </authorList>
    </citation>
    <scope>NUCLEOTIDE SEQUENCE [LARGE SCALE GENOMIC DNA]</scope>
    <source>
        <strain evidence="2 3">YIM 65646</strain>
    </source>
</reference>
<evidence type="ECO:0000313" key="3">
    <source>
        <dbReference type="Proteomes" id="UP000548476"/>
    </source>
</evidence>
<dbReference type="AlphaFoldDB" id="A0A841FC31"/>
<feature type="transmembrane region" description="Helical" evidence="1">
    <location>
        <begin position="39"/>
        <end position="63"/>
    </location>
</feature>
<sequence length="330" mass="35078">MTKDIKELLDTTAGHESLPAFDADAALKRGHGALSRRRLAVGGLTTGVVAIVAAAMVALPGIMAPAKGGDPSDPGPGTNAATPREALPELDPDLYYTWLDEVFWDDQGNITENTPEKTESSAKYTGAFYELLDQEFGGYTGDTMDFGRMDLKLVATPEALRDTSGAYEVAEEQVFYRLHLNFVAHQTDDGLVQWGNGNGGFEALYIDVRAPGDFTDGLEGPGPGSAKGGAGVFDLLGCEDRTDGAQAGQTVEVDVECIEKATAKNERYIEVTEVSQPGTEHAITTRKLVLYRVDGSAVTVRDTGDSGQDLSLGFTDLLAMAQALPLEPVL</sequence>
<evidence type="ECO:0000313" key="2">
    <source>
        <dbReference type="EMBL" id="MBB6033344.1"/>
    </source>
</evidence>
<dbReference type="RefSeq" id="WP_184786215.1">
    <property type="nucleotide sequence ID" value="NZ_BONT01000115.1"/>
</dbReference>
<protein>
    <submittedName>
        <fullName evidence="2">Uncharacterized protein</fullName>
    </submittedName>
</protein>
<dbReference type="EMBL" id="JACHGT010000002">
    <property type="protein sequence ID" value="MBB6033344.1"/>
    <property type="molecule type" value="Genomic_DNA"/>
</dbReference>
<name>A0A841FC31_9ACTN</name>
<gene>
    <name evidence="2" type="ORF">HNR73_001191</name>
</gene>
<dbReference type="Proteomes" id="UP000548476">
    <property type="component" value="Unassembled WGS sequence"/>
</dbReference>
<comment type="caution">
    <text evidence="2">The sequence shown here is derived from an EMBL/GenBank/DDBJ whole genome shotgun (WGS) entry which is preliminary data.</text>
</comment>
<keyword evidence="1" id="KW-0812">Transmembrane</keyword>
<proteinExistence type="predicted"/>